<sequence length="478" mass="53174">MNGLLEALAQKLCEVMEADPLNLAHLLYFLEETKKTWSGSRLSSYVNQAGTKFDRSMQHPRDQLANIAVILLMSSLCCGLHAQVTDDYITSETNITTVDTKVLLIAPLGVITRDKAVFTTGITIRPIYIQAPTGLYMSLTIQCKGGQTQLKVPDYVANTSVLQIDHTGVWRPPPNSMNANGTWYLTGLGIRLYQNISVTNNALFTLGYSKHMANDIAGKATMTIILSWNVTVPSDGSNHADSFMFTRKRRIFIWAPTTLTSFTTFHATVVALCLLGIFIVCCLGCLNTVAIQKMRAFSVQVAKETRHNQECEQNRVFNPLWIPCAPTRSGYYNVESTPNSFMLRQRRAELKAKILRMSTPFSLIDRLTRVRHLRAGKYAWVCRCPGARALPMQDSSSDDEQPLTSTVAASKGPTSATSTNRANKQSSRCLRPSSSHIKKPHIDELVMAGGIVQQRVPFRLKGSRSTNEEEEEESTIEE</sequence>
<accession>A0A2K1K2N8</accession>
<dbReference type="EMBL" id="ABEU02000009">
    <property type="protein sequence ID" value="PNR48036.1"/>
    <property type="molecule type" value="Genomic_DNA"/>
</dbReference>
<feature type="compositionally biased region" description="Acidic residues" evidence="1">
    <location>
        <begin position="468"/>
        <end position="478"/>
    </location>
</feature>
<dbReference type="Gramene" id="Pp3c9_9500V3.1">
    <property type="protein sequence ID" value="Pp3c9_9500V3.1"/>
    <property type="gene ID" value="Pp3c9_9500"/>
</dbReference>
<evidence type="ECO:0000256" key="2">
    <source>
        <dbReference type="SAM" id="Phobius"/>
    </source>
</evidence>
<organism evidence="3">
    <name type="scientific">Physcomitrium patens</name>
    <name type="common">Spreading-leaved earth moss</name>
    <name type="synonym">Physcomitrella patens</name>
    <dbReference type="NCBI Taxonomy" id="3218"/>
    <lineage>
        <taxon>Eukaryota</taxon>
        <taxon>Viridiplantae</taxon>
        <taxon>Streptophyta</taxon>
        <taxon>Embryophyta</taxon>
        <taxon>Bryophyta</taxon>
        <taxon>Bryophytina</taxon>
        <taxon>Bryopsida</taxon>
        <taxon>Funariidae</taxon>
        <taxon>Funariales</taxon>
        <taxon>Funariaceae</taxon>
        <taxon>Physcomitrium</taxon>
    </lineage>
</organism>
<dbReference type="GeneID" id="112286259"/>
<feature type="transmembrane region" description="Helical" evidence="2">
    <location>
        <begin position="265"/>
        <end position="286"/>
    </location>
</feature>
<reference evidence="3 5" key="2">
    <citation type="journal article" date="2018" name="Plant J.">
        <title>The Physcomitrella patens chromosome-scale assembly reveals moss genome structure and evolution.</title>
        <authorList>
            <person name="Lang D."/>
            <person name="Ullrich K.K."/>
            <person name="Murat F."/>
            <person name="Fuchs J."/>
            <person name="Jenkins J."/>
            <person name="Haas F.B."/>
            <person name="Piednoel M."/>
            <person name="Gundlach H."/>
            <person name="Van Bel M."/>
            <person name="Meyberg R."/>
            <person name="Vives C."/>
            <person name="Morata J."/>
            <person name="Symeonidi A."/>
            <person name="Hiss M."/>
            <person name="Muchero W."/>
            <person name="Kamisugi Y."/>
            <person name="Saleh O."/>
            <person name="Blanc G."/>
            <person name="Decker E.L."/>
            <person name="van Gessel N."/>
            <person name="Grimwood J."/>
            <person name="Hayes R.D."/>
            <person name="Graham S.W."/>
            <person name="Gunter L.E."/>
            <person name="McDaniel S.F."/>
            <person name="Hoernstein S.N.W."/>
            <person name="Larsson A."/>
            <person name="Li F.W."/>
            <person name="Perroud P.F."/>
            <person name="Phillips J."/>
            <person name="Ranjan P."/>
            <person name="Rokshar D.S."/>
            <person name="Rothfels C.J."/>
            <person name="Schneider L."/>
            <person name="Shu S."/>
            <person name="Stevenson D.W."/>
            <person name="Thummler F."/>
            <person name="Tillich M."/>
            <person name="Villarreal Aguilar J.C."/>
            <person name="Widiez T."/>
            <person name="Wong G.K."/>
            <person name="Wymore A."/>
            <person name="Zhang Y."/>
            <person name="Zimmer A.D."/>
            <person name="Quatrano R.S."/>
            <person name="Mayer K.F.X."/>
            <person name="Goodstein D."/>
            <person name="Casacuberta J.M."/>
            <person name="Vandepoele K."/>
            <person name="Reski R."/>
            <person name="Cuming A.C."/>
            <person name="Tuskan G.A."/>
            <person name="Maumus F."/>
            <person name="Salse J."/>
            <person name="Schmutz J."/>
            <person name="Rensing S.A."/>
        </authorList>
    </citation>
    <scope>NUCLEOTIDE SEQUENCE [LARGE SCALE GENOMIC DNA]</scope>
    <source>
        <strain evidence="4 5">cv. Gransden 2004</strain>
    </source>
</reference>
<dbReference type="Proteomes" id="UP000006727">
    <property type="component" value="Chromosome 9"/>
</dbReference>
<keyword evidence="2" id="KW-0472">Membrane</keyword>
<gene>
    <name evidence="4" type="primary">LOC112286259</name>
    <name evidence="3" type="ORF">PHYPA_012509</name>
</gene>
<keyword evidence="5" id="KW-1185">Reference proteome</keyword>
<dbReference type="PaxDb" id="3218-PP1S24_102V6.1"/>
<reference evidence="4" key="3">
    <citation type="submission" date="2020-12" db="UniProtKB">
        <authorList>
            <consortium name="EnsemblPlants"/>
        </authorList>
    </citation>
    <scope>IDENTIFICATION</scope>
</reference>
<keyword evidence="2" id="KW-1133">Transmembrane helix</keyword>
<proteinExistence type="predicted"/>
<feature type="region of interest" description="Disordered" evidence="1">
    <location>
        <begin position="391"/>
        <end position="442"/>
    </location>
</feature>
<reference evidence="3 5" key="1">
    <citation type="journal article" date="2008" name="Science">
        <title>The Physcomitrella genome reveals evolutionary insights into the conquest of land by plants.</title>
        <authorList>
            <person name="Rensing S."/>
            <person name="Lang D."/>
            <person name="Zimmer A."/>
            <person name="Terry A."/>
            <person name="Salamov A."/>
            <person name="Shapiro H."/>
            <person name="Nishiyama T."/>
            <person name="Perroud P.-F."/>
            <person name="Lindquist E."/>
            <person name="Kamisugi Y."/>
            <person name="Tanahashi T."/>
            <person name="Sakakibara K."/>
            <person name="Fujita T."/>
            <person name="Oishi K."/>
            <person name="Shin-I T."/>
            <person name="Kuroki Y."/>
            <person name="Toyoda A."/>
            <person name="Suzuki Y."/>
            <person name="Hashimoto A."/>
            <person name="Yamaguchi K."/>
            <person name="Sugano A."/>
            <person name="Kohara Y."/>
            <person name="Fujiyama A."/>
            <person name="Anterola A."/>
            <person name="Aoki S."/>
            <person name="Ashton N."/>
            <person name="Barbazuk W.B."/>
            <person name="Barker E."/>
            <person name="Bennetzen J."/>
            <person name="Bezanilla M."/>
            <person name="Blankenship R."/>
            <person name="Cho S.H."/>
            <person name="Dutcher S."/>
            <person name="Estelle M."/>
            <person name="Fawcett J.A."/>
            <person name="Gundlach H."/>
            <person name="Hanada K."/>
            <person name="Heyl A."/>
            <person name="Hicks K.A."/>
            <person name="Hugh J."/>
            <person name="Lohr M."/>
            <person name="Mayer K."/>
            <person name="Melkozernov A."/>
            <person name="Murata T."/>
            <person name="Nelson D."/>
            <person name="Pils B."/>
            <person name="Prigge M."/>
            <person name="Reiss B."/>
            <person name="Renner T."/>
            <person name="Rombauts S."/>
            <person name="Rushton P."/>
            <person name="Sanderfoot A."/>
            <person name="Schween G."/>
            <person name="Shiu S.-H."/>
            <person name="Stueber K."/>
            <person name="Theodoulou F.L."/>
            <person name="Tu H."/>
            <person name="Van de Peer Y."/>
            <person name="Verrier P.J."/>
            <person name="Waters E."/>
            <person name="Wood A."/>
            <person name="Yang L."/>
            <person name="Cove D."/>
            <person name="Cuming A."/>
            <person name="Hasebe M."/>
            <person name="Lucas S."/>
            <person name="Mishler D.B."/>
            <person name="Reski R."/>
            <person name="Grigoriev I."/>
            <person name="Quatrano R.S."/>
            <person name="Boore J.L."/>
        </authorList>
    </citation>
    <scope>NUCLEOTIDE SEQUENCE [LARGE SCALE GENOMIC DNA]</scope>
    <source>
        <strain evidence="4 5">cv. Gransden 2004</strain>
    </source>
</reference>
<keyword evidence="2" id="KW-0812">Transmembrane</keyword>
<feature type="region of interest" description="Disordered" evidence="1">
    <location>
        <begin position="456"/>
        <end position="478"/>
    </location>
</feature>
<dbReference type="RefSeq" id="XP_024383752.1">
    <property type="nucleotide sequence ID" value="XM_024527984.2"/>
</dbReference>
<dbReference type="AlphaFoldDB" id="A0A2K1K2N8"/>
<dbReference type="STRING" id="3218.A0A2K1K2N8"/>
<evidence type="ECO:0000313" key="3">
    <source>
        <dbReference type="EMBL" id="PNR48036.1"/>
    </source>
</evidence>
<dbReference type="OrthoDB" id="5334309at2759"/>
<dbReference type="EnsemblPlants" id="Pp3c9_9500V3.1">
    <property type="protein sequence ID" value="Pp3c9_9500V3.1"/>
    <property type="gene ID" value="Pp3c9_9500"/>
</dbReference>
<evidence type="ECO:0000313" key="5">
    <source>
        <dbReference type="Proteomes" id="UP000006727"/>
    </source>
</evidence>
<protein>
    <submittedName>
        <fullName evidence="3 4">Uncharacterized protein</fullName>
    </submittedName>
</protein>
<feature type="compositionally biased region" description="Polar residues" evidence="1">
    <location>
        <begin position="402"/>
        <end position="435"/>
    </location>
</feature>
<name>A0A2K1K2N8_PHYPA</name>
<evidence type="ECO:0000256" key="1">
    <source>
        <dbReference type="SAM" id="MobiDB-lite"/>
    </source>
</evidence>
<evidence type="ECO:0000313" key="4">
    <source>
        <dbReference type="EnsemblPlants" id="Pp3c9_9500V3.1"/>
    </source>
</evidence>